<sequence length="452" mass="49699">MANDYIEYLSANVLNDGQTVSYRTLSRALRVHNNLAKQMLYDFHRSQNNKQPKSLHATYLVTGTQSLLPQHAENDTLESQDASDKTLQTTPAHQTPGAYQATSLLLVDEDNLDTAKSTFDDVLSLHVYSIQPSKINDLHILTECNRAIMAAAINEDLLDTYKQYGVIHNGQVKRRSMRNQHHQKQPPAAQKATPSNPDTKAAKSMFSSSRPAPKKDVSKDTTNSAKSTPDSSQASTQASAKPAATKTAPLKREGSSLFKAFAKAKPKTLSQATESSAEPSPGLDSATKEDEAMHDLSDEEADDGDAAMLDEGAITETRGKSKKEREDELRRMMDMEDEPMTDAPTKDVVTEVPEGAEDEPDSRPDAQTKAEPEETVTVSDGRRRGRRRVMKKKTAQDEEGYLVTREEAAWESFSEEEPAPKKAKVSVAPTTAKTKKAAPKGQGNIMSFFSKK</sequence>
<feature type="compositionally biased region" description="Basic and acidic residues" evidence="5">
    <location>
        <begin position="317"/>
        <end position="334"/>
    </location>
</feature>
<evidence type="ECO:0000256" key="1">
    <source>
        <dbReference type="ARBA" id="ARBA00004123"/>
    </source>
</evidence>
<dbReference type="OrthoDB" id="514823at2759"/>
<dbReference type="AlphaFoldDB" id="A0A9P8EJ95"/>
<organism evidence="6 7">
    <name type="scientific">Aureobasidium melanogenum</name>
    <name type="common">Aureobasidium pullulans var. melanogenum</name>
    <dbReference type="NCBI Taxonomy" id="46634"/>
    <lineage>
        <taxon>Eukaryota</taxon>
        <taxon>Fungi</taxon>
        <taxon>Dikarya</taxon>
        <taxon>Ascomycota</taxon>
        <taxon>Pezizomycotina</taxon>
        <taxon>Dothideomycetes</taxon>
        <taxon>Dothideomycetidae</taxon>
        <taxon>Dothideales</taxon>
        <taxon>Saccotheciaceae</taxon>
        <taxon>Aureobasidium</taxon>
    </lineage>
</organism>
<accession>A0A9P8EJ95</accession>
<comment type="caution">
    <text evidence="6">The sequence shown here is derived from an EMBL/GenBank/DDBJ whole genome shotgun (WGS) entry which is preliminary data.</text>
</comment>
<reference evidence="6" key="1">
    <citation type="journal article" date="2021" name="J Fungi (Basel)">
        <title>Virulence traits and population genomics of the black yeast Aureobasidium melanogenum.</title>
        <authorList>
            <person name="Cernosa A."/>
            <person name="Sun X."/>
            <person name="Gostincar C."/>
            <person name="Fang C."/>
            <person name="Gunde-Cimerman N."/>
            <person name="Song Z."/>
        </authorList>
    </citation>
    <scope>NUCLEOTIDE SEQUENCE</scope>
    <source>
        <strain evidence="6">EXF-9911</strain>
    </source>
</reference>
<dbReference type="GO" id="GO:0006271">
    <property type="term" value="P:DNA strand elongation involved in DNA replication"/>
    <property type="evidence" value="ECO:0007669"/>
    <property type="project" value="TreeGrafter"/>
</dbReference>
<protein>
    <recommendedName>
        <fullName evidence="2">DNA polymerase delta subunit 3</fullName>
    </recommendedName>
</protein>
<reference evidence="6" key="2">
    <citation type="submission" date="2021-08" db="EMBL/GenBank/DDBJ databases">
        <authorList>
            <person name="Gostincar C."/>
            <person name="Sun X."/>
            <person name="Song Z."/>
            <person name="Gunde-Cimerman N."/>
        </authorList>
    </citation>
    <scope>NUCLEOTIDE SEQUENCE</scope>
    <source>
        <strain evidence="6">EXF-9911</strain>
    </source>
</reference>
<feature type="compositionally biased region" description="Low complexity" evidence="5">
    <location>
        <begin position="227"/>
        <end position="248"/>
    </location>
</feature>
<dbReference type="GO" id="GO:0006297">
    <property type="term" value="P:nucleotide-excision repair, DNA gap filling"/>
    <property type="evidence" value="ECO:0007669"/>
    <property type="project" value="TreeGrafter"/>
</dbReference>
<gene>
    <name evidence="6" type="ORF">KCU76_g7431</name>
</gene>
<feature type="region of interest" description="Disordered" evidence="5">
    <location>
        <begin position="174"/>
        <end position="252"/>
    </location>
</feature>
<dbReference type="InterPro" id="IPR041913">
    <property type="entry name" value="POLD3_sf"/>
</dbReference>
<dbReference type="PANTHER" id="PTHR17598:SF13">
    <property type="entry name" value="DNA POLYMERASE DELTA SUBUNIT 3"/>
    <property type="match status" value="1"/>
</dbReference>
<keyword evidence="3" id="KW-0235">DNA replication</keyword>
<dbReference type="GO" id="GO:1904161">
    <property type="term" value="P:DNA synthesis involved in UV-damage excision repair"/>
    <property type="evidence" value="ECO:0007669"/>
    <property type="project" value="TreeGrafter"/>
</dbReference>
<feature type="compositionally biased region" description="Basic and acidic residues" evidence="5">
    <location>
        <begin position="361"/>
        <end position="372"/>
    </location>
</feature>
<name>A0A9P8EJ95_AURME</name>
<dbReference type="InterPro" id="IPR019038">
    <property type="entry name" value="POLD3"/>
</dbReference>
<feature type="region of interest" description="Disordered" evidence="5">
    <location>
        <begin position="74"/>
        <end position="95"/>
    </location>
</feature>
<dbReference type="Gene3D" id="3.90.1030.20">
    <property type="entry name" value="DNA polymerase delta, p66 (Cdc27) subunit, wHTH domain"/>
    <property type="match status" value="1"/>
</dbReference>
<dbReference type="EMBL" id="JAHFXF010000267">
    <property type="protein sequence ID" value="KAG9691465.1"/>
    <property type="molecule type" value="Genomic_DNA"/>
</dbReference>
<keyword evidence="4" id="KW-0539">Nucleus</keyword>
<feature type="non-terminal residue" evidence="6">
    <location>
        <position position="1"/>
    </location>
</feature>
<feature type="region of interest" description="Disordered" evidence="5">
    <location>
        <begin position="267"/>
        <end position="452"/>
    </location>
</feature>
<dbReference type="Proteomes" id="UP000779574">
    <property type="component" value="Unassembled WGS sequence"/>
</dbReference>
<comment type="subcellular location">
    <subcellularLocation>
        <location evidence="1">Nucleus</location>
    </subcellularLocation>
</comment>
<proteinExistence type="predicted"/>
<feature type="compositionally biased region" description="Polar residues" evidence="5">
    <location>
        <begin position="268"/>
        <end position="278"/>
    </location>
</feature>
<dbReference type="GO" id="GO:0003887">
    <property type="term" value="F:DNA-directed DNA polymerase activity"/>
    <property type="evidence" value="ECO:0007669"/>
    <property type="project" value="TreeGrafter"/>
</dbReference>
<dbReference type="PANTHER" id="PTHR17598">
    <property type="entry name" value="DNA POLYMERASE DELTA SUBUNIT 3"/>
    <property type="match status" value="1"/>
</dbReference>
<dbReference type="Pfam" id="PF09507">
    <property type="entry name" value="CDC27"/>
    <property type="match status" value="1"/>
</dbReference>
<feature type="compositionally biased region" description="Basic and acidic residues" evidence="5">
    <location>
        <begin position="286"/>
        <end position="296"/>
    </location>
</feature>
<evidence type="ECO:0000313" key="6">
    <source>
        <dbReference type="EMBL" id="KAG9691465.1"/>
    </source>
</evidence>
<evidence type="ECO:0000256" key="4">
    <source>
        <dbReference type="ARBA" id="ARBA00023242"/>
    </source>
</evidence>
<feature type="compositionally biased region" description="Basic residues" evidence="5">
    <location>
        <begin position="174"/>
        <end position="184"/>
    </location>
</feature>
<evidence type="ECO:0000256" key="2">
    <source>
        <dbReference type="ARBA" id="ARBA00017589"/>
    </source>
</evidence>
<evidence type="ECO:0000256" key="5">
    <source>
        <dbReference type="SAM" id="MobiDB-lite"/>
    </source>
</evidence>
<evidence type="ECO:0000256" key="3">
    <source>
        <dbReference type="ARBA" id="ARBA00022705"/>
    </source>
</evidence>
<evidence type="ECO:0000313" key="7">
    <source>
        <dbReference type="Proteomes" id="UP000779574"/>
    </source>
</evidence>
<dbReference type="GO" id="GO:0043625">
    <property type="term" value="C:delta DNA polymerase complex"/>
    <property type="evidence" value="ECO:0007669"/>
    <property type="project" value="InterPro"/>
</dbReference>
<feature type="compositionally biased region" description="Polar residues" evidence="5">
    <location>
        <begin position="77"/>
        <end position="93"/>
    </location>
</feature>
<feature type="compositionally biased region" description="Basic residues" evidence="5">
    <location>
        <begin position="383"/>
        <end position="393"/>
    </location>
</feature>